<dbReference type="PROSITE" id="PS50097">
    <property type="entry name" value="BTB"/>
    <property type="match status" value="1"/>
</dbReference>
<dbReference type="Pfam" id="PF00651">
    <property type="entry name" value="BTB"/>
    <property type="match status" value="1"/>
</dbReference>
<comment type="caution">
    <text evidence="2">The sequence shown here is derived from an EMBL/GenBank/DDBJ whole genome shotgun (WGS) entry which is preliminary data.</text>
</comment>
<dbReference type="PANTHER" id="PTHR45774:SF3">
    <property type="entry name" value="BTB (POZ) DOMAIN-CONTAINING 2B-RELATED"/>
    <property type="match status" value="1"/>
</dbReference>
<evidence type="ECO:0000259" key="1">
    <source>
        <dbReference type="PROSITE" id="PS50097"/>
    </source>
</evidence>
<dbReference type="InterPro" id="IPR011333">
    <property type="entry name" value="SKP1/BTB/POZ_sf"/>
</dbReference>
<dbReference type="SMART" id="SM00225">
    <property type="entry name" value="BTB"/>
    <property type="match status" value="1"/>
</dbReference>
<accession>A0ABD2LXX5</accession>
<reference evidence="2 3" key="1">
    <citation type="submission" date="2024-10" db="EMBL/GenBank/DDBJ databases">
        <authorList>
            <person name="Kim D."/>
        </authorList>
    </citation>
    <scope>NUCLEOTIDE SEQUENCE [LARGE SCALE GENOMIC DNA]</scope>
    <source>
        <strain evidence="2">BH-2024</strain>
    </source>
</reference>
<dbReference type="Gene3D" id="3.30.710.10">
    <property type="entry name" value="Potassium Channel Kv1.1, Chain A"/>
    <property type="match status" value="1"/>
</dbReference>
<proteinExistence type="predicted"/>
<keyword evidence="3" id="KW-1185">Reference proteome</keyword>
<dbReference type="InterPro" id="IPR011705">
    <property type="entry name" value="BACK"/>
</dbReference>
<feature type="domain" description="BTB" evidence="1">
    <location>
        <begin position="16"/>
        <end position="76"/>
    </location>
</feature>
<name>A0ABD2LXX5_9BILA</name>
<dbReference type="Gene3D" id="1.25.40.420">
    <property type="match status" value="1"/>
</dbReference>
<dbReference type="PANTHER" id="PTHR45774">
    <property type="entry name" value="BTB/POZ DOMAIN-CONTAINING"/>
    <property type="match status" value="1"/>
</dbReference>
<dbReference type="SUPFAM" id="SSF54695">
    <property type="entry name" value="POZ domain"/>
    <property type="match status" value="1"/>
</dbReference>
<evidence type="ECO:0000313" key="2">
    <source>
        <dbReference type="EMBL" id="KAL3120092.1"/>
    </source>
</evidence>
<organism evidence="2 3">
    <name type="scientific">Heterodera trifolii</name>
    <dbReference type="NCBI Taxonomy" id="157864"/>
    <lineage>
        <taxon>Eukaryota</taxon>
        <taxon>Metazoa</taxon>
        <taxon>Ecdysozoa</taxon>
        <taxon>Nematoda</taxon>
        <taxon>Chromadorea</taxon>
        <taxon>Rhabditida</taxon>
        <taxon>Tylenchina</taxon>
        <taxon>Tylenchomorpha</taxon>
        <taxon>Tylenchoidea</taxon>
        <taxon>Heteroderidae</taxon>
        <taxon>Heteroderinae</taxon>
        <taxon>Heterodera</taxon>
    </lineage>
</organism>
<sequence length="237" mass="26746">MSKSVLDRMKNLLSTAHKFILKLASEVFVTMFRFDAKNEKVEFASANCPVEVIDVEAAAFKMMLSFIYTGELSELNGDNAMAVLYAAKKYNIPDLVDASLHVPVSSLRNVFLAYALAKLYQLEGFANDCLAYIDKNADTLLKSEEFLQIDQKLLCEIFGRDELQISGEISIWKAQRIAVKCLAQHCSKFAFRSSQKRSFHKKLELMDPCNGLYEKKEDKVTLAIDVTLKEAKMADNS</sequence>
<dbReference type="Pfam" id="PF07707">
    <property type="entry name" value="BACK"/>
    <property type="match status" value="1"/>
</dbReference>
<evidence type="ECO:0000313" key="3">
    <source>
        <dbReference type="Proteomes" id="UP001620626"/>
    </source>
</evidence>
<dbReference type="AlphaFoldDB" id="A0ABD2LXX5"/>
<dbReference type="InterPro" id="IPR000210">
    <property type="entry name" value="BTB/POZ_dom"/>
</dbReference>
<protein>
    <recommendedName>
        <fullName evidence="1">BTB domain-containing protein</fullName>
    </recommendedName>
</protein>
<gene>
    <name evidence="2" type="ORF">niasHT_003344</name>
</gene>
<dbReference type="EMBL" id="JBICBT010000225">
    <property type="protein sequence ID" value="KAL3120092.1"/>
    <property type="molecule type" value="Genomic_DNA"/>
</dbReference>
<dbReference type="Proteomes" id="UP001620626">
    <property type="component" value="Unassembled WGS sequence"/>
</dbReference>